<dbReference type="PANTHER" id="PTHR39559">
    <property type="match status" value="1"/>
</dbReference>
<evidence type="ECO:0000259" key="13">
    <source>
        <dbReference type="Pfam" id="PF20423"/>
    </source>
</evidence>
<dbReference type="PIRSF" id="PIRSF000719">
    <property type="entry name" value="AceK"/>
    <property type="match status" value="1"/>
</dbReference>
<feature type="domain" description="Isocitrate dehydrogenase kinase/phosphatase (AceK) regulatory" evidence="13">
    <location>
        <begin position="10"/>
        <end position="311"/>
    </location>
</feature>
<protein>
    <recommendedName>
        <fullName evidence="11">Isocitrate dehydrogenase kinase/phosphatase</fullName>
        <shortName evidence="11">IDH kinase/phosphatase</shortName>
        <shortName evidence="11">IDHK/P</shortName>
        <ecNumber evidence="11">2.7.11.5</ecNumber>
        <ecNumber evidence="11">3.1.3.-</ecNumber>
    </recommendedName>
</protein>
<comment type="caution">
    <text evidence="14">The sequence shown here is derived from an EMBL/GenBank/DDBJ whole genome shotgun (WGS) entry which is preliminary data.</text>
</comment>
<dbReference type="GO" id="GO:0008772">
    <property type="term" value="F:[isocitrate dehydrogenase (NADP+)] kinase activity"/>
    <property type="evidence" value="ECO:0007669"/>
    <property type="project" value="UniProtKB-EC"/>
</dbReference>
<dbReference type="EC" id="2.7.11.5" evidence="11"/>
<gene>
    <name evidence="11 14" type="primary">aceK</name>
    <name evidence="14" type="ORF">MKP05_16995</name>
</gene>
<keyword evidence="6 11" id="KW-0547">Nucleotide-binding</keyword>
<evidence type="ECO:0000256" key="11">
    <source>
        <dbReference type="HAMAP-Rule" id="MF_00747"/>
    </source>
</evidence>
<evidence type="ECO:0000313" key="14">
    <source>
        <dbReference type="EMBL" id="MCH4564797.1"/>
    </source>
</evidence>
<evidence type="ECO:0000256" key="1">
    <source>
        <dbReference type="ARBA" id="ARBA00022435"/>
    </source>
</evidence>
<comment type="function">
    <text evidence="11">Bifunctional enzyme which can phosphorylate or dephosphorylate isocitrate dehydrogenase (IDH) on a specific serine residue. This is a regulatory mechanism which enables bacteria to bypass the Krebs cycle via the glyoxylate shunt in response to the source of carbon. When bacteria are grown on glucose, IDH is fully active and unphosphorylated, but when grown on acetate or ethanol, the activity of IDH declines drastically concomitant with its phosphorylation.</text>
</comment>
<evidence type="ECO:0000256" key="6">
    <source>
        <dbReference type="ARBA" id="ARBA00022741"/>
    </source>
</evidence>
<evidence type="ECO:0000256" key="8">
    <source>
        <dbReference type="ARBA" id="ARBA00022801"/>
    </source>
</evidence>
<keyword evidence="2 11" id="KW-0963">Cytoplasm</keyword>
<reference evidence="14 15" key="1">
    <citation type="submission" date="2022-02" db="EMBL/GenBank/DDBJ databases">
        <title>Halomonas fukangensis sp. nov., a halophilic bacterium isolated from a bulk soil of Kalidium foliatum at Fukang.</title>
        <authorList>
            <person name="Huang Y."/>
        </authorList>
    </citation>
    <scope>NUCLEOTIDE SEQUENCE [LARGE SCALE GENOMIC DNA]</scope>
    <source>
        <strain evidence="14 15">EGI 63088</strain>
    </source>
</reference>
<evidence type="ECO:0000256" key="3">
    <source>
        <dbReference type="ARBA" id="ARBA00022527"/>
    </source>
</evidence>
<dbReference type="Pfam" id="PF06315">
    <property type="entry name" value="AceK_kinase"/>
    <property type="match status" value="1"/>
</dbReference>
<dbReference type="Pfam" id="PF20423">
    <property type="entry name" value="AceK_regulatory"/>
    <property type="match status" value="1"/>
</dbReference>
<feature type="domain" description="Isocitrate dehydrogenase kinase/phosphatase (AceK) kinase" evidence="12">
    <location>
        <begin position="316"/>
        <end position="570"/>
    </location>
</feature>
<feature type="binding site" evidence="11">
    <location>
        <begin position="321"/>
        <end position="327"/>
    </location>
    <ligand>
        <name>ATP</name>
        <dbReference type="ChEBI" id="CHEBI:30616"/>
    </ligand>
</feature>
<keyword evidence="9 11" id="KW-0067">ATP-binding</keyword>
<keyword evidence="10 11" id="KW-0904">Protein phosphatase</keyword>
<evidence type="ECO:0000256" key="7">
    <source>
        <dbReference type="ARBA" id="ARBA00022777"/>
    </source>
</evidence>
<evidence type="ECO:0000256" key="5">
    <source>
        <dbReference type="ARBA" id="ARBA00022679"/>
    </source>
</evidence>
<dbReference type="InterPro" id="IPR046855">
    <property type="entry name" value="AceK_kinase"/>
</dbReference>
<dbReference type="NCBIfam" id="NF002804">
    <property type="entry name" value="PRK02946.1"/>
    <property type="match status" value="1"/>
</dbReference>
<dbReference type="GO" id="GO:0016787">
    <property type="term" value="F:hydrolase activity"/>
    <property type="evidence" value="ECO:0007669"/>
    <property type="project" value="UniProtKB-KW"/>
</dbReference>
<evidence type="ECO:0000256" key="10">
    <source>
        <dbReference type="ARBA" id="ARBA00022912"/>
    </source>
</evidence>
<comment type="subcellular location">
    <subcellularLocation>
        <location evidence="11">Cytoplasm</location>
    </subcellularLocation>
</comment>
<dbReference type="PANTHER" id="PTHR39559:SF1">
    <property type="entry name" value="ISOCITRATE DEHYDROGENASE KINASE_PHOSPHATASE"/>
    <property type="match status" value="1"/>
</dbReference>
<evidence type="ECO:0000256" key="4">
    <source>
        <dbReference type="ARBA" id="ARBA00022532"/>
    </source>
</evidence>
<dbReference type="InterPro" id="IPR010452">
    <property type="entry name" value="Isocitrate_DH_AceK"/>
</dbReference>
<comment type="similarity">
    <text evidence="11">Belongs to the AceK family.</text>
</comment>
<keyword evidence="7 11" id="KW-0418">Kinase</keyword>
<sequence>MKLSPAYRLAATILYGFDEYRSRFKEITADASRRFRDAAWREAQQASADRINLYDEKVEETLVRLQRTFEEEVLTHFDCWREARGHYAGLISQRLDYELAETYFNSLFCSIFHHRHIRNDWMFVYRSREAAAHHSGLTLTRRRGVEGDWARALRWALAEAPLEIPFENLERDVRLGADFLSSHLPAAILDAVDAEVELLKSVFYRNKGAYLVGRIRGGGEQVPLVLPILHGERQAASEGLHLDTVIIEPEEVSIIFSFTRAYFQVEVQVPCEFVDFLQELMPDKPEGELYSAIGFYKHGKTEFFRGLNRQVAKREDRFIIAPGVRGMVMAVFVLPSYRTVFKIIKDRFDPSKDMSRDNVRDKYHLVKRHDRVGRMADTQEFSNFIVRADHFAPECLEHLLDVAPSTVYLKDDKVIIKHCYTERMMTPLNLYLEQCDEAETFAVLKDYGNAIKQMAAANIFPGDMLLKNFGVTRHGRVIFYDYDEICYLTECNFRHIPEPMYPEQELSSEPWYSVGPNDIFPEEFGPFLFADIRLRKLFYELHPELFDADYWTGLQRAILDGRVIDVYPYRNKQRFVRDDGNGLVY</sequence>
<keyword evidence="4 11" id="KW-0816">Tricarboxylic acid cycle</keyword>
<evidence type="ECO:0000256" key="2">
    <source>
        <dbReference type="ARBA" id="ARBA00022490"/>
    </source>
</evidence>
<dbReference type="Proteomes" id="UP001202117">
    <property type="component" value="Unassembled WGS sequence"/>
</dbReference>
<keyword evidence="5 11" id="KW-0808">Transferase</keyword>
<evidence type="ECO:0000259" key="12">
    <source>
        <dbReference type="Pfam" id="PF06315"/>
    </source>
</evidence>
<dbReference type="EMBL" id="JAKVPY010000024">
    <property type="protein sequence ID" value="MCH4564797.1"/>
    <property type="molecule type" value="Genomic_DNA"/>
</dbReference>
<keyword evidence="15" id="KW-1185">Reference proteome</keyword>
<feature type="active site" evidence="11">
    <location>
        <position position="377"/>
    </location>
</feature>
<keyword evidence="8 11" id="KW-0378">Hydrolase</keyword>
<organism evidence="14 15">
    <name type="scientific">Halomonas flagellata</name>
    <dbReference type="NCBI Taxonomy" id="2920385"/>
    <lineage>
        <taxon>Bacteria</taxon>
        <taxon>Pseudomonadati</taxon>
        <taxon>Pseudomonadota</taxon>
        <taxon>Gammaproteobacteria</taxon>
        <taxon>Oceanospirillales</taxon>
        <taxon>Halomonadaceae</taxon>
        <taxon>Halomonas</taxon>
    </lineage>
</organism>
<proteinExistence type="inferred from homology"/>
<keyword evidence="3 11" id="KW-0723">Serine/threonine-protein kinase</keyword>
<evidence type="ECO:0000256" key="9">
    <source>
        <dbReference type="ARBA" id="ARBA00022840"/>
    </source>
</evidence>
<dbReference type="EC" id="3.1.3.-" evidence="11"/>
<feature type="binding site" evidence="11">
    <location>
        <position position="342"/>
    </location>
    <ligand>
        <name>ATP</name>
        <dbReference type="ChEBI" id="CHEBI:30616"/>
    </ligand>
</feature>
<accession>A0ABS9RY76</accession>
<dbReference type="HAMAP" id="MF_00747">
    <property type="entry name" value="AceK"/>
    <property type="match status" value="1"/>
</dbReference>
<comment type="catalytic activity">
    <reaction evidence="11">
        <text>L-seryl-[isocitrate dehydrogenase] + ATP = O-phospho-L-seryl-[isocitrate dehydrogenase] + ADP + H(+)</text>
        <dbReference type="Rhea" id="RHEA:43540"/>
        <dbReference type="Rhea" id="RHEA-COMP:10605"/>
        <dbReference type="Rhea" id="RHEA-COMP:10606"/>
        <dbReference type="ChEBI" id="CHEBI:15378"/>
        <dbReference type="ChEBI" id="CHEBI:29999"/>
        <dbReference type="ChEBI" id="CHEBI:30616"/>
        <dbReference type="ChEBI" id="CHEBI:83421"/>
        <dbReference type="ChEBI" id="CHEBI:456216"/>
        <dbReference type="EC" id="2.7.11.5"/>
    </reaction>
</comment>
<name>A0ABS9RY76_9GAMM</name>
<evidence type="ECO:0000313" key="15">
    <source>
        <dbReference type="Proteomes" id="UP001202117"/>
    </source>
</evidence>
<dbReference type="InterPro" id="IPR046854">
    <property type="entry name" value="AceK_regulatory"/>
</dbReference>
<dbReference type="RefSeq" id="WP_240569391.1">
    <property type="nucleotide sequence ID" value="NZ_JAKVPY010000024.1"/>
</dbReference>
<keyword evidence="1 11" id="KW-0329">Glyoxylate bypass</keyword>